<dbReference type="InterPro" id="IPR013783">
    <property type="entry name" value="Ig-like_fold"/>
</dbReference>
<evidence type="ECO:0000313" key="3">
    <source>
        <dbReference type="EMBL" id="RJG16692.1"/>
    </source>
</evidence>
<evidence type="ECO:0000256" key="1">
    <source>
        <dbReference type="SAM" id="SignalP"/>
    </source>
</evidence>
<evidence type="ECO:0000259" key="2">
    <source>
        <dbReference type="Pfam" id="PF00345"/>
    </source>
</evidence>
<dbReference type="SUPFAM" id="SSF49354">
    <property type="entry name" value="PapD-like"/>
    <property type="match status" value="1"/>
</dbReference>
<protein>
    <submittedName>
        <fullName evidence="3">Molecular chaperone</fullName>
    </submittedName>
</protein>
<dbReference type="PROSITE" id="PS51257">
    <property type="entry name" value="PROKAR_LIPOPROTEIN"/>
    <property type="match status" value="1"/>
</dbReference>
<comment type="caution">
    <text evidence="3">The sequence shown here is derived from an EMBL/GenBank/DDBJ whole genome shotgun (WGS) entry which is preliminary data.</text>
</comment>
<dbReference type="InterPro" id="IPR016147">
    <property type="entry name" value="Pili_assmbl_chaperone_N"/>
</dbReference>
<dbReference type="Gene3D" id="2.60.40.10">
    <property type="entry name" value="Immunoglobulins"/>
    <property type="match status" value="1"/>
</dbReference>
<dbReference type="Proteomes" id="UP000283734">
    <property type="component" value="Unassembled WGS sequence"/>
</dbReference>
<reference evidence="3 4" key="1">
    <citation type="submission" date="2018-09" db="EMBL/GenBank/DDBJ databases">
        <title>Alcanivorax profundi sp. nov., isolated from 1000 m-depth seawater of the Mariana Trench.</title>
        <authorList>
            <person name="Liu J."/>
        </authorList>
    </citation>
    <scope>NUCLEOTIDE SEQUENCE [LARGE SCALE GENOMIC DNA]</scope>
    <source>
        <strain evidence="3 4">MTEO17</strain>
    </source>
</reference>
<proteinExistence type="predicted"/>
<sequence length="231" mass="25261">MNAMFRPGVLGLLLLACLPLQAGQLTVAPLRMHITQTQPNATFSLSNGSSRDGFYQLQLFAWEEVDGESRFRQQQDLVVTPPVTLIPANGQQVVRIVRQRPTDADKELSYRLIISEVPDTENEAGAKLRVLLRLSVPVFAGNKDQSPVLIATRNENGIVIHNKGDAHARLSDAHLQTDNGEDILVQRGLVGYVLPDGQLSLPLESVTLPTGSALSFKLNGKPFLLPVEDQP</sequence>
<dbReference type="GO" id="GO:0071555">
    <property type="term" value="P:cell wall organization"/>
    <property type="evidence" value="ECO:0007669"/>
    <property type="project" value="InterPro"/>
</dbReference>
<name>A0A418XVC7_9GAMM</name>
<feature type="signal peptide" evidence="1">
    <location>
        <begin position="1"/>
        <end position="22"/>
    </location>
</feature>
<dbReference type="PANTHER" id="PTHR30251:SF4">
    <property type="entry name" value="SLR1668 PROTEIN"/>
    <property type="match status" value="1"/>
</dbReference>
<accession>A0A418XVC7</accession>
<dbReference type="Pfam" id="PF00345">
    <property type="entry name" value="PapD_N"/>
    <property type="match status" value="1"/>
</dbReference>
<keyword evidence="4" id="KW-1185">Reference proteome</keyword>
<keyword evidence="1" id="KW-0732">Signal</keyword>
<feature type="domain" description="Pili assembly chaperone N-terminal" evidence="2">
    <location>
        <begin position="25"/>
        <end position="139"/>
    </location>
</feature>
<feature type="chain" id="PRO_5019506464" evidence="1">
    <location>
        <begin position="23"/>
        <end position="231"/>
    </location>
</feature>
<dbReference type="AlphaFoldDB" id="A0A418XVC7"/>
<dbReference type="RefSeq" id="WP_119918265.1">
    <property type="nucleotide sequence ID" value="NZ_QYYA01000004.1"/>
</dbReference>
<evidence type="ECO:0000313" key="4">
    <source>
        <dbReference type="Proteomes" id="UP000283734"/>
    </source>
</evidence>
<dbReference type="InterPro" id="IPR008962">
    <property type="entry name" value="PapD-like_sf"/>
</dbReference>
<dbReference type="GO" id="GO:0030288">
    <property type="term" value="C:outer membrane-bounded periplasmic space"/>
    <property type="evidence" value="ECO:0007669"/>
    <property type="project" value="InterPro"/>
</dbReference>
<dbReference type="InterPro" id="IPR050643">
    <property type="entry name" value="Periplasmic_pilus_chap"/>
</dbReference>
<organism evidence="3 4">
    <name type="scientific">Alcanivorax profundi</name>
    <dbReference type="NCBI Taxonomy" id="2338368"/>
    <lineage>
        <taxon>Bacteria</taxon>
        <taxon>Pseudomonadati</taxon>
        <taxon>Pseudomonadota</taxon>
        <taxon>Gammaproteobacteria</taxon>
        <taxon>Oceanospirillales</taxon>
        <taxon>Alcanivoracaceae</taxon>
        <taxon>Alcanivorax</taxon>
    </lineage>
</organism>
<gene>
    <name evidence="3" type="ORF">D4A39_12750</name>
</gene>
<dbReference type="PANTHER" id="PTHR30251">
    <property type="entry name" value="PILUS ASSEMBLY CHAPERONE"/>
    <property type="match status" value="1"/>
</dbReference>
<dbReference type="EMBL" id="QYYA01000004">
    <property type="protein sequence ID" value="RJG16692.1"/>
    <property type="molecule type" value="Genomic_DNA"/>
</dbReference>